<evidence type="ECO:0000313" key="7">
    <source>
        <dbReference type="Proteomes" id="UP001199044"/>
    </source>
</evidence>
<keyword evidence="2" id="KW-0805">Transcription regulation</keyword>
<evidence type="ECO:0000256" key="2">
    <source>
        <dbReference type="ARBA" id="ARBA00023015"/>
    </source>
</evidence>
<dbReference type="EMBL" id="JAIWIU010000181">
    <property type="protein sequence ID" value="MCA2018567.1"/>
    <property type="molecule type" value="Genomic_DNA"/>
</dbReference>
<feature type="domain" description="HTH lysR-type" evidence="5">
    <location>
        <begin position="11"/>
        <end position="68"/>
    </location>
</feature>
<dbReference type="InterPro" id="IPR058163">
    <property type="entry name" value="LysR-type_TF_proteobact-type"/>
</dbReference>
<dbReference type="Gene3D" id="1.10.10.10">
    <property type="entry name" value="Winged helix-like DNA-binding domain superfamily/Winged helix DNA-binding domain"/>
    <property type="match status" value="1"/>
</dbReference>
<dbReference type="InterPro" id="IPR005119">
    <property type="entry name" value="LysR_subst-bd"/>
</dbReference>
<dbReference type="InterPro" id="IPR036388">
    <property type="entry name" value="WH-like_DNA-bd_sf"/>
</dbReference>
<gene>
    <name evidence="6" type="ORF">LDJ79_20800</name>
</gene>
<comment type="similarity">
    <text evidence="1">Belongs to the LysR transcriptional regulatory family.</text>
</comment>
<dbReference type="InterPro" id="IPR000847">
    <property type="entry name" value="LysR_HTH_N"/>
</dbReference>
<dbReference type="SUPFAM" id="SSF53850">
    <property type="entry name" value="Periplasmic binding protein-like II"/>
    <property type="match status" value="1"/>
</dbReference>
<sequence>MNSYTNKLSKNDLSNLNAFCAVERLRSFTQAANELGITTSALSHAIKNLEARLGVKLLHRTSRTVAPTDAGANLARRLDVGFKEIGLALDDVNRYRDKPFGKLKISVLTDSARLILGKYLPHFLAKYPDVQLEVSVNDQMVDIVAEGFDAGIRFGGTVPEDFVATRLSDASKWVIVATPKYLFQRPKINAPEDFLHPDHTCIRLRCGKGDVFKWDFNQGEEWRYIDAPSPICVNETRLSLELSLKDVGMTYCLESIAQEYLERGELVVVLPDWAPASSPMYLYYPGHRQVPQGLKELIATLKEEIALEQQKTALVRKR</sequence>
<dbReference type="SUPFAM" id="SSF46785">
    <property type="entry name" value="Winged helix' DNA-binding domain"/>
    <property type="match status" value="1"/>
</dbReference>
<evidence type="ECO:0000256" key="4">
    <source>
        <dbReference type="ARBA" id="ARBA00023163"/>
    </source>
</evidence>
<name>A0ABS7YU29_9VIBR</name>
<evidence type="ECO:0000259" key="5">
    <source>
        <dbReference type="PROSITE" id="PS50931"/>
    </source>
</evidence>
<evidence type="ECO:0000256" key="1">
    <source>
        <dbReference type="ARBA" id="ARBA00009437"/>
    </source>
</evidence>
<dbReference type="Gene3D" id="3.40.190.290">
    <property type="match status" value="1"/>
</dbReference>
<dbReference type="Proteomes" id="UP001199044">
    <property type="component" value="Unassembled WGS sequence"/>
</dbReference>
<evidence type="ECO:0000256" key="3">
    <source>
        <dbReference type="ARBA" id="ARBA00023125"/>
    </source>
</evidence>
<dbReference type="RefSeq" id="WP_068717918.1">
    <property type="nucleotide sequence ID" value="NZ_AP014636.1"/>
</dbReference>
<dbReference type="PANTHER" id="PTHR30537:SF1">
    <property type="entry name" value="HTH-TYPE TRANSCRIPTIONAL REGULATOR PGRR"/>
    <property type="match status" value="1"/>
</dbReference>
<dbReference type="Pfam" id="PF03466">
    <property type="entry name" value="LysR_substrate"/>
    <property type="match status" value="1"/>
</dbReference>
<keyword evidence="7" id="KW-1185">Reference proteome</keyword>
<dbReference type="PROSITE" id="PS50931">
    <property type="entry name" value="HTH_LYSR"/>
    <property type="match status" value="1"/>
</dbReference>
<keyword evidence="3" id="KW-0238">DNA-binding</keyword>
<dbReference type="InterPro" id="IPR036390">
    <property type="entry name" value="WH_DNA-bd_sf"/>
</dbReference>
<dbReference type="PANTHER" id="PTHR30537">
    <property type="entry name" value="HTH-TYPE TRANSCRIPTIONAL REGULATOR"/>
    <property type="match status" value="1"/>
</dbReference>
<keyword evidence="4" id="KW-0804">Transcription</keyword>
<accession>A0ABS7YU29</accession>
<protein>
    <submittedName>
        <fullName evidence="6">LysR family transcriptional regulator</fullName>
    </submittedName>
</protein>
<reference evidence="7" key="1">
    <citation type="submission" date="2023-07" db="EMBL/GenBank/DDBJ databases">
        <title>Molecular identification of indigenous halophilic bacteria isolated from red sea cost, biodegradation of synthetic dyes and assessment of degraded metabolite toxicity.</title>
        <authorList>
            <person name="Chaieb K."/>
            <person name="Altayb H.N."/>
        </authorList>
    </citation>
    <scope>NUCLEOTIDE SEQUENCE [LARGE SCALE GENOMIC DNA]</scope>
    <source>
        <strain evidence="7">K20</strain>
    </source>
</reference>
<dbReference type="Pfam" id="PF00126">
    <property type="entry name" value="HTH_1"/>
    <property type="match status" value="1"/>
</dbReference>
<organism evidence="6 7">
    <name type="scientific">Vibrio tritonius</name>
    <dbReference type="NCBI Taxonomy" id="1435069"/>
    <lineage>
        <taxon>Bacteria</taxon>
        <taxon>Pseudomonadati</taxon>
        <taxon>Pseudomonadota</taxon>
        <taxon>Gammaproteobacteria</taxon>
        <taxon>Vibrionales</taxon>
        <taxon>Vibrionaceae</taxon>
        <taxon>Vibrio</taxon>
    </lineage>
</organism>
<evidence type="ECO:0000313" key="6">
    <source>
        <dbReference type="EMBL" id="MCA2018567.1"/>
    </source>
</evidence>
<proteinExistence type="inferred from homology"/>
<dbReference type="PRINTS" id="PR00039">
    <property type="entry name" value="HTHLYSR"/>
</dbReference>
<comment type="caution">
    <text evidence="6">The sequence shown here is derived from an EMBL/GenBank/DDBJ whole genome shotgun (WGS) entry which is preliminary data.</text>
</comment>